<organism evidence="2 3">
    <name type="scientific">Eptatretus burgeri</name>
    <name type="common">Inshore hagfish</name>
    <dbReference type="NCBI Taxonomy" id="7764"/>
    <lineage>
        <taxon>Eukaryota</taxon>
        <taxon>Metazoa</taxon>
        <taxon>Chordata</taxon>
        <taxon>Craniata</taxon>
        <taxon>Vertebrata</taxon>
        <taxon>Cyclostomata</taxon>
        <taxon>Myxini</taxon>
        <taxon>Myxiniformes</taxon>
        <taxon>Myxinidae</taxon>
        <taxon>Eptatretinae</taxon>
        <taxon>Eptatretus</taxon>
    </lineage>
</organism>
<feature type="region of interest" description="Disordered" evidence="1">
    <location>
        <begin position="61"/>
        <end position="88"/>
    </location>
</feature>
<feature type="compositionally biased region" description="Basic and acidic residues" evidence="1">
    <location>
        <begin position="236"/>
        <end position="245"/>
    </location>
</feature>
<dbReference type="SUPFAM" id="SSF50182">
    <property type="entry name" value="Sm-like ribonucleoproteins"/>
    <property type="match status" value="1"/>
</dbReference>
<name>A0A8C4RC41_EPTBU</name>
<dbReference type="PANTHER" id="PTHR21415:SF1">
    <property type="entry name" value="U7 SNRNA-ASSOCIATED SM-LIKE PROTEIN LSM11"/>
    <property type="match status" value="1"/>
</dbReference>
<sequence>MAGAPEGREDPRAENPKFDFTSSTFDPEAALQSHVVRLPRPQARCFNNLAEYVSFMLGKTAKPRTAAPRSQDRRSKRPGKAQPDPERRERLRKLMVKDSERDEQALAARRRHKAPKNVLTKMLSHKDGPLDALRRCVLEQIRVSVHVRTFKGLRGICTGFVAAYDKFWNLALVDVDEIYRKPLLGKAYYHEQQLTVNRLFSKLRLQEGRQGELEGEESGQSAVSLAQTEVQRGFEAESFSEKLRETPQTVSCKDRRHLKTPPSGDQRHSFSDSEMLFGRSSASVSEAATGDLRKSSRCITHPRGILVSTSDHDIERSHSSHARSSSKDSTVAAARRKAHRVRRREEMERVYKRHVNQLFLRGDNIILVVLHGTHPGSLLMKHAQE</sequence>
<accession>A0A8C4RC41</accession>
<dbReference type="Proteomes" id="UP000694388">
    <property type="component" value="Unplaced"/>
</dbReference>
<feature type="region of interest" description="Disordered" evidence="1">
    <location>
        <begin position="1"/>
        <end position="25"/>
    </location>
</feature>
<reference evidence="2" key="1">
    <citation type="submission" date="2025-08" db="UniProtKB">
        <authorList>
            <consortium name="Ensembl"/>
        </authorList>
    </citation>
    <scope>IDENTIFICATION</scope>
</reference>
<dbReference type="GO" id="GO:0006398">
    <property type="term" value="P:mRNA 3'-end processing by stem-loop binding and cleavage"/>
    <property type="evidence" value="ECO:0007669"/>
    <property type="project" value="TreeGrafter"/>
</dbReference>
<reference evidence="2" key="2">
    <citation type="submission" date="2025-09" db="UniProtKB">
        <authorList>
            <consortium name="Ensembl"/>
        </authorList>
    </citation>
    <scope>IDENTIFICATION</scope>
</reference>
<dbReference type="CDD" id="cd01739">
    <property type="entry name" value="LSm11_M"/>
    <property type="match status" value="1"/>
</dbReference>
<evidence type="ECO:0000256" key="1">
    <source>
        <dbReference type="SAM" id="MobiDB-lite"/>
    </source>
</evidence>
<dbReference type="Ensembl" id="ENSEBUT00000028513.1">
    <property type="protein sequence ID" value="ENSEBUP00000027937.1"/>
    <property type="gene ID" value="ENSEBUG00000017072.1"/>
</dbReference>
<proteinExistence type="predicted"/>
<dbReference type="AlphaFoldDB" id="A0A8C4RC41"/>
<dbReference type="InterPro" id="IPR034109">
    <property type="entry name" value="Lsm11_M"/>
</dbReference>
<feature type="region of interest" description="Disordered" evidence="1">
    <location>
        <begin position="236"/>
        <end position="272"/>
    </location>
</feature>
<feature type="compositionally biased region" description="Basic and acidic residues" evidence="1">
    <location>
        <begin position="1"/>
        <end position="17"/>
    </location>
</feature>
<evidence type="ECO:0000313" key="3">
    <source>
        <dbReference type="Proteomes" id="UP000694388"/>
    </source>
</evidence>
<dbReference type="PANTHER" id="PTHR21415">
    <property type="entry name" value="U7 SNRNA-ASSOCIATED SM-LIKE PROTEIN LSM11"/>
    <property type="match status" value="1"/>
</dbReference>
<keyword evidence="3" id="KW-1185">Reference proteome</keyword>
<evidence type="ECO:0000313" key="2">
    <source>
        <dbReference type="Ensembl" id="ENSEBUP00000027937.1"/>
    </source>
</evidence>
<protein>
    <submittedName>
        <fullName evidence="2">LSM11, U7 small nuclear RNA associated</fullName>
    </submittedName>
</protein>
<dbReference type="InterPro" id="IPR039267">
    <property type="entry name" value="Lsm11"/>
</dbReference>
<dbReference type="InterPro" id="IPR010920">
    <property type="entry name" value="LSM_dom_sf"/>
</dbReference>
<dbReference type="GO" id="GO:0005683">
    <property type="term" value="C:U7 snRNP"/>
    <property type="evidence" value="ECO:0007669"/>
    <property type="project" value="TreeGrafter"/>
</dbReference>
<dbReference type="GeneTree" id="ENSGT00390000012944"/>
<dbReference type="GO" id="GO:0071209">
    <property type="term" value="F:U7 snRNA binding"/>
    <property type="evidence" value="ECO:0007669"/>
    <property type="project" value="InterPro"/>
</dbReference>
<feature type="region of interest" description="Disordered" evidence="1">
    <location>
        <begin position="311"/>
        <end position="344"/>
    </location>
</feature>
<dbReference type="Gene3D" id="2.30.30.100">
    <property type="match status" value="1"/>
</dbReference>